<evidence type="ECO:0000256" key="2">
    <source>
        <dbReference type="ARBA" id="ARBA00022679"/>
    </source>
</evidence>
<feature type="domain" description="Cytidyltransferase-like" evidence="10">
    <location>
        <begin position="29"/>
        <end position="156"/>
    </location>
</feature>
<sequence>MWGALGFGAAYSGSVPHASDGGPGSARAVYPGTFDPFTAGHFDVVDRSRRMFDRVTVLVAVNDGKQPSGTTAARAREIRGLLPAGWENVAVAAWHGLTVDYCRRNGCGVIIRGVRNSTDCMHEHELAAMNAALGVTTLLVPSRPELATMSSTAVRALRPRG</sequence>
<proteinExistence type="predicted"/>
<evidence type="ECO:0000313" key="11">
    <source>
        <dbReference type="EMBL" id="MFC5000647.1"/>
    </source>
</evidence>
<comment type="catalytic activity">
    <reaction evidence="8">
        <text>(R)-4'-phosphopantetheine + ATP + H(+) = 3'-dephospho-CoA + diphosphate</text>
        <dbReference type="Rhea" id="RHEA:19801"/>
        <dbReference type="ChEBI" id="CHEBI:15378"/>
        <dbReference type="ChEBI" id="CHEBI:30616"/>
        <dbReference type="ChEBI" id="CHEBI:33019"/>
        <dbReference type="ChEBI" id="CHEBI:57328"/>
        <dbReference type="ChEBI" id="CHEBI:61723"/>
        <dbReference type="EC" id="2.7.7.3"/>
    </reaction>
</comment>
<protein>
    <recommendedName>
        <fullName evidence="9">Pantetheine-phosphate adenylyltransferase</fullName>
        <ecNumber evidence="9">2.7.7.3</ecNumber>
    </recommendedName>
</protein>
<dbReference type="Pfam" id="PF01467">
    <property type="entry name" value="CTP_transf_like"/>
    <property type="match status" value="1"/>
</dbReference>
<evidence type="ECO:0000256" key="1">
    <source>
        <dbReference type="ARBA" id="ARBA00022490"/>
    </source>
</evidence>
<dbReference type="SUPFAM" id="SSF52374">
    <property type="entry name" value="Nucleotidylyl transferase"/>
    <property type="match status" value="1"/>
</dbReference>
<keyword evidence="4" id="KW-0547">Nucleotide-binding</keyword>
<dbReference type="InterPro" id="IPR004821">
    <property type="entry name" value="Cyt_trans-like"/>
</dbReference>
<keyword evidence="12" id="KW-1185">Reference proteome</keyword>
<keyword evidence="5" id="KW-0067">ATP-binding</keyword>
<dbReference type="Gene3D" id="3.40.50.620">
    <property type="entry name" value="HUPs"/>
    <property type="match status" value="1"/>
</dbReference>
<reference evidence="12" key="1">
    <citation type="journal article" date="2019" name="Int. J. Syst. Evol. Microbiol.">
        <title>The Global Catalogue of Microorganisms (GCM) 10K type strain sequencing project: providing services to taxonomists for standard genome sequencing and annotation.</title>
        <authorList>
            <consortium name="The Broad Institute Genomics Platform"/>
            <consortium name="The Broad Institute Genome Sequencing Center for Infectious Disease"/>
            <person name="Wu L."/>
            <person name="Ma J."/>
        </authorList>
    </citation>
    <scope>NUCLEOTIDE SEQUENCE [LARGE SCALE GENOMIC DNA]</scope>
    <source>
        <strain evidence="12">CGMCC 4.7152</strain>
    </source>
</reference>
<keyword evidence="1" id="KW-0963">Cytoplasm</keyword>
<organism evidence="11 12">
    <name type="scientific">Dactylosporangium cerinum</name>
    <dbReference type="NCBI Taxonomy" id="1434730"/>
    <lineage>
        <taxon>Bacteria</taxon>
        <taxon>Bacillati</taxon>
        <taxon>Actinomycetota</taxon>
        <taxon>Actinomycetes</taxon>
        <taxon>Micromonosporales</taxon>
        <taxon>Micromonosporaceae</taxon>
        <taxon>Dactylosporangium</taxon>
    </lineage>
</organism>
<dbReference type="PRINTS" id="PR01020">
    <property type="entry name" value="LPSBIOSNTHSS"/>
</dbReference>
<evidence type="ECO:0000259" key="10">
    <source>
        <dbReference type="Pfam" id="PF01467"/>
    </source>
</evidence>
<evidence type="ECO:0000256" key="7">
    <source>
        <dbReference type="ARBA" id="ARBA00022993"/>
    </source>
</evidence>
<dbReference type="GO" id="GO:0004595">
    <property type="term" value="F:pantetheine-phosphate adenylyltransferase activity"/>
    <property type="evidence" value="ECO:0007669"/>
    <property type="project" value="UniProtKB-EC"/>
</dbReference>
<keyword evidence="7" id="KW-0173">Coenzyme A biosynthesis</keyword>
<dbReference type="PANTHER" id="PTHR21342:SF1">
    <property type="entry name" value="PHOSPHOPANTETHEINE ADENYLYLTRANSFERASE"/>
    <property type="match status" value="1"/>
</dbReference>
<keyword evidence="6" id="KW-0460">Magnesium</keyword>
<evidence type="ECO:0000256" key="6">
    <source>
        <dbReference type="ARBA" id="ARBA00022842"/>
    </source>
</evidence>
<dbReference type="RefSeq" id="WP_380117195.1">
    <property type="nucleotide sequence ID" value="NZ_JBHSIU010000027.1"/>
</dbReference>
<accession>A0ABV9W084</accession>
<dbReference type="NCBIfam" id="TIGR00125">
    <property type="entry name" value="cyt_tran_rel"/>
    <property type="match status" value="1"/>
</dbReference>
<evidence type="ECO:0000313" key="12">
    <source>
        <dbReference type="Proteomes" id="UP001595912"/>
    </source>
</evidence>
<evidence type="ECO:0000256" key="3">
    <source>
        <dbReference type="ARBA" id="ARBA00022695"/>
    </source>
</evidence>
<dbReference type="InterPro" id="IPR001980">
    <property type="entry name" value="PPAT"/>
</dbReference>
<evidence type="ECO:0000256" key="8">
    <source>
        <dbReference type="ARBA" id="ARBA00029346"/>
    </source>
</evidence>
<keyword evidence="3 11" id="KW-0548">Nucleotidyltransferase</keyword>
<keyword evidence="2 11" id="KW-0808">Transferase</keyword>
<dbReference type="NCBIfam" id="TIGR01510">
    <property type="entry name" value="coaD_prev_kdtB"/>
    <property type="match status" value="1"/>
</dbReference>
<evidence type="ECO:0000256" key="4">
    <source>
        <dbReference type="ARBA" id="ARBA00022741"/>
    </source>
</evidence>
<evidence type="ECO:0000256" key="9">
    <source>
        <dbReference type="NCBIfam" id="TIGR01510"/>
    </source>
</evidence>
<dbReference type="EC" id="2.7.7.3" evidence="9"/>
<gene>
    <name evidence="11" type="primary">coaD</name>
    <name evidence="11" type="ORF">ACFPIJ_22765</name>
</gene>
<comment type="caution">
    <text evidence="11">The sequence shown here is derived from an EMBL/GenBank/DDBJ whole genome shotgun (WGS) entry which is preliminary data.</text>
</comment>
<dbReference type="EMBL" id="JBHSIU010000027">
    <property type="protein sequence ID" value="MFC5000647.1"/>
    <property type="molecule type" value="Genomic_DNA"/>
</dbReference>
<dbReference type="Proteomes" id="UP001595912">
    <property type="component" value="Unassembled WGS sequence"/>
</dbReference>
<dbReference type="InterPro" id="IPR014729">
    <property type="entry name" value="Rossmann-like_a/b/a_fold"/>
</dbReference>
<dbReference type="PANTHER" id="PTHR21342">
    <property type="entry name" value="PHOSPHOPANTETHEINE ADENYLYLTRANSFERASE"/>
    <property type="match status" value="1"/>
</dbReference>
<name>A0ABV9W084_9ACTN</name>
<evidence type="ECO:0000256" key="5">
    <source>
        <dbReference type="ARBA" id="ARBA00022840"/>
    </source>
</evidence>